<dbReference type="Gene3D" id="3.90.1170.10">
    <property type="entry name" value="Ribosomal protein L10e/L16"/>
    <property type="match status" value="1"/>
</dbReference>
<dbReference type="OrthoDB" id="30538at2157"/>
<dbReference type="CDD" id="cd01433">
    <property type="entry name" value="Ribosomal_L16_L10e"/>
    <property type="match status" value="1"/>
</dbReference>
<evidence type="ECO:0000313" key="5">
    <source>
        <dbReference type="EMBL" id="ABU82178.1"/>
    </source>
</evidence>
<comment type="similarity">
    <text evidence="1 4">Belongs to the universal ribosomal protein uL16 family.</text>
</comment>
<reference evidence="5 6" key="1">
    <citation type="journal article" date="2008" name="Genome Biol.">
        <title>A genomic analysis of the archaeal system Ignicoccus hospitalis-Nanoarchaeum equitans.</title>
        <authorList>
            <person name="Podar M."/>
            <person name="Anderson I."/>
            <person name="Makarova K.S."/>
            <person name="Elkins J.G."/>
            <person name="Ivanova N."/>
            <person name="Wall M.A."/>
            <person name="Lykidis A."/>
            <person name="Mavromatis K."/>
            <person name="Sun H."/>
            <person name="Hudson M.E."/>
            <person name="Chen W."/>
            <person name="Deciu C."/>
            <person name="Hutchison D."/>
            <person name="Eads J.R."/>
            <person name="Anderson A."/>
            <person name="Fernandes F."/>
            <person name="Szeto E."/>
            <person name="Lapidus A."/>
            <person name="Kyrpides N.C."/>
            <person name="Saier M.H.Jr."/>
            <person name="Richardson P.M."/>
            <person name="Rachel R."/>
            <person name="Huber H."/>
            <person name="Eisen J.A."/>
            <person name="Koonin E.V."/>
            <person name="Keller M."/>
            <person name="Stetter K.O."/>
        </authorList>
    </citation>
    <scope>NUCLEOTIDE SEQUENCE [LARGE SCALE GENOMIC DNA]</scope>
    <source>
        <strain evidence="6">KIN4/I / DSM 18386 / JCM 14125</strain>
    </source>
</reference>
<dbReference type="GO" id="GO:0003735">
    <property type="term" value="F:structural constituent of ribosome"/>
    <property type="evidence" value="ECO:0007669"/>
    <property type="project" value="InterPro"/>
</dbReference>
<dbReference type="InterPro" id="IPR036920">
    <property type="entry name" value="Ribosomal_uL16_sf"/>
</dbReference>
<dbReference type="InterPro" id="IPR018255">
    <property type="entry name" value="Ribosomal_uL16_CS_euk_arc"/>
</dbReference>
<dbReference type="HOGENOM" id="CLU_084051_0_2_2"/>
<organism evidence="5 6">
    <name type="scientific">Ignicoccus hospitalis (strain KIN4/I / DSM 18386 / JCM 14125)</name>
    <dbReference type="NCBI Taxonomy" id="453591"/>
    <lineage>
        <taxon>Archaea</taxon>
        <taxon>Thermoproteota</taxon>
        <taxon>Thermoprotei</taxon>
        <taxon>Desulfurococcales</taxon>
        <taxon>Desulfurococcaceae</taxon>
        <taxon>Ignicoccus</taxon>
    </lineage>
</organism>
<evidence type="ECO:0000256" key="1">
    <source>
        <dbReference type="ARBA" id="ARBA00008931"/>
    </source>
</evidence>
<dbReference type="GO" id="GO:0006412">
    <property type="term" value="P:translation"/>
    <property type="evidence" value="ECO:0007669"/>
    <property type="project" value="UniProtKB-UniRule"/>
</dbReference>
<dbReference type="PIRSF" id="PIRSF005590">
    <property type="entry name" value="Ribosomal_L10"/>
    <property type="match status" value="1"/>
</dbReference>
<dbReference type="InterPro" id="IPR001197">
    <property type="entry name" value="Ribosomal_uL16_euk_arch"/>
</dbReference>
<dbReference type="InterPro" id="IPR047873">
    <property type="entry name" value="Ribosomal_uL16"/>
</dbReference>
<dbReference type="RefSeq" id="WP_012123142.1">
    <property type="nucleotide sequence ID" value="NC_009776.1"/>
</dbReference>
<evidence type="ECO:0000256" key="4">
    <source>
        <dbReference type="HAMAP-Rule" id="MF_00448"/>
    </source>
</evidence>
<dbReference type="GO" id="GO:0005840">
    <property type="term" value="C:ribosome"/>
    <property type="evidence" value="ECO:0007669"/>
    <property type="project" value="UniProtKB-KW"/>
</dbReference>
<evidence type="ECO:0000256" key="2">
    <source>
        <dbReference type="ARBA" id="ARBA00022980"/>
    </source>
</evidence>
<protein>
    <recommendedName>
        <fullName evidence="4">Large ribosomal subunit protein uL16</fullName>
    </recommendedName>
</protein>
<name>A8AB76_IGNH4</name>
<dbReference type="InterPro" id="IPR022981">
    <property type="entry name" value="Ribosomal_uL16_arc"/>
</dbReference>
<dbReference type="InterPro" id="IPR016180">
    <property type="entry name" value="Ribosomal_uL16_dom"/>
</dbReference>
<gene>
    <name evidence="4" type="primary">rpl10e</name>
    <name evidence="5" type="ordered locus">Igni_0999</name>
</gene>
<dbReference type="NCBIfam" id="NF003236">
    <property type="entry name" value="PRK04199.1-1"/>
    <property type="match status" value="1"/>
</dbReference>
<dbReference type="PhylomeDB" id="A8AB76"/>
<sequence>MAKPARCFTKRHAKGFSGPPYTRHEYIHGIPQPKVVKWVMGNPHVDADVEVRLVALERAQVRHNALEAARVMVHKNLSSDIGESNYVFIIKRYPHHVLREHKFMAFAGADRLQEGMRHAFGKPAGLAARIYPGMDILVVRTKKQYVDKVKEALKIAASKMPMPCRIEVVELKK</sequence>
<accession>A8AB76</accession>
<dbReference type="eggNOG" id="arCOG04113">
    <property type="taxonomic scope" value="Archaea"/>
</dbReference>
<dbReference type="PANTHER" id="PTHR11726">
    <property type="entry name" value="60S RIBOSOMAL PROTEIN L10"/>
    <property type="match status" value="1"/>
</dbReference>
<dbReference type="STRING" id="453591.Igni_0999"/>
<proteinExistence type="inferred from homology"/>
<keyword evidence="6" id="KW-1185">Reference proteome</keyword>
<dbReference type="Pfam" id="PF00252">
    <property type="entry name" value="Ribosomal_L16"/>
    <property type="match status" value="1"/>
</dbReference>
<dbReference type="SUPFAM" id="SSF54686">
    <property type="entry name" value="Ribosomal protein L16p/L10e"/>
    <property type="match status" value="1"/>
</dbReference>
<evidence type="ECO:0000313" key="6">
    <source>
        <dbReference type="Proteomes" id="UP000000262"/>
    </source>
</evidence>
<dbReference type="KEGG" id="iho:Igni_0999"/>
<dbReference type="Proteomes" id="UP000000262">
    <property type="component" value="Chromosome"/>
</dbReference>
<dbReference type="EMBL" id="CP000816">
    <property type="protein sequence ID" value="ABU82178.1"/>
    <property type="molecule type" value="Genomic_DNA"/>
</dbReference>
<dbReference type="NCBIfam" id="NF003239">
    <property type="entry name" value="PRK04199.1-4"/>
    <property type="match status" value="1"/>
</dbReference>
<keyword evidence="2 4" id="KW-0689">Ribosomal protein</keyword>
<dbReference type="PROSITE" id="PS01257">
    <property type="entry name" value="RIBOSOMAL_L10E"/>
    <property type="match status" value="1"/>
</dbReference>
<keyword evidence="3 4" id="KW-0687">Ribonucleoprotein</keyword>
<dbReference type="HAMAP" id="MF_00448">
    <property type="entry name" value="Ribosomal_uL16_arch"/>
    <property type="match status" value="1"/>
</dbReference>
<dbReference type="AlphaFoldDB" id="A8AB76"/>
<dbReference type="GO" id="GO:1990904">
    <property type="term" value="C:ribonucleoprotein complex"/>
    <property type="evidence" value="ECO:0007669"/>
    <property type="project" value="UniProtKB-KW"/>
</dbReference>
<evidence type="ECO:0000256" key="3">
    <source>
        <dbReference type="ARBA" id="ARBA00023274"/>
    </source>
</evidence>
<dbReference type="GeneID" id="5563051"/>